<dbReference type="RefSeq" id="WP_106838044.1">
    <property type="nucleotide sequence ID" value="NZ_JBCNIW010000006.1"/>
</dbReference>
<feature type="signal peptide" evidence="2">
    <location>
        <begin position="1"/>
        <end position="24"/>
    </location>
</feature>
<dbReference type="EMBL" id="PXZM01000008">
    <property type="protein sequence ID" value="PSJ98340.1"/>
    <property type="molecule type" value="Genomic_DNA"/>
</dbReference>
<protein>
    <recommendedName>
        <fullName evidence="5">SbsA Ig-like domain-containing protein</fullName>
    </recommendedName>
</protein>
<dbReference type="Proteomes" id="UP000240419">
    <property type="component" value="Unassembled WGS sequence"/>
</dbReference>
<evidence type="ECO:0000313" key="4">
    <source>
        <dbReference type="Proteomes" id="UP000240419"/>
    </source>
</evidence>
<dbReference type="AlphaFoldDB" id="A0A2P7VGS2"/>
<gene>
    <name evidence="3" type="ORF">C7R93_06510</name>
</gene>
<evidence type="ECO:0000256" key="2">
    <source>
        <dbReference type="SAM" id="SignalP"/>
    </source>
</evidence>
<organism evidence="3 4">
    <name type="scientific">Brevibacillus fortis</name>
    <dbReference type="NCBI Taxonomy" id="2126352"/>
    <lineage>
        <taxon>Bacteria</taxon>
        <taxon>Bacillati</taxon>
        <taxon>Bacillota</taxon>
        <taxon>Bacilli</taxon>
        <taxon>Bacillales</taxon>
        <taxon>Paenibacillaceae</taxon>
        <taxon>Brevibacillus</taxon>
    </lineage>
</organism>
<evidence type="ECO:0000256" key="1">
    <source>
        <dbReference type="ARBA" id="ARBA00022729"/>
    </source>
</evidence>
<evidence type="ECO:0000313" key="3">
    <source>
        <dbReference type="EMBL" id="PSJ98340.1"/>
    </source>
</evidence>
<name>A0A2P7VGS2_9BACL</name>
<reference evidence="3 4" key="1">
    <citation type="submission" date="2018-03" db="EMBL/GenBank/DDBJ databases">
        <title>Brevisbacillus phylogenomics.</title>
        <authorList>
            <person name="Dunlap C."/>
        </authorList>
    </citation>
    <scope>NUCLEOTIDE SEQUENCE [LARGE SCALE GENOMIC DNA]</scope>
    <source>
        <strain evidence="3 4">NRRL NRS-1210</strain>
    </source>
</reference>
<dbReference type="OrthoDB" id="2476827at2"/>
<dbReference type="Gene3D" id="2.60.40.1220">
    <property type="match status" value="2"/>
</dbReference>
<accession>A0A2P7VGS2</accession>
<keyword evidence="1 2" id="KW-0732">Signal</keyword>
<evidence type="ECO:0008006" key="5">
    <source>
        <dbReference type="Google" id="ProtNLM"/>
    </source>
</evidence>
<keyword evidence="4" id="KW-1185">Reference proteome</keyword>
<proteinExistence type="predicted"/>
<comment type="caution">
    <text evidence="3">The sequence shown here is derived from an EMBL/GenBank/DDBJ whole genome shotgun (WGS) entry which is preliminary data.</text>
</comment>
<feature type="chain" id="PRO_5015191075" description="SbsA Ig-like domain-containing protein" evidence="2">
    <location>
        <begin position="25"/>
        <end position="768"/>
    </location>
</feature>
<sequence length="768" mass="78644">MNKKVALSVLSTAVVASMAASAYAAPQAGVYVGGDVKKFYSTTTLLNLTKEAKAQYAKDLRVGSDNLVFVHINGKGAFFSEIIKDGSAAAFAQPLKKSDFVDLYNVVKPDGTSTETVDAKAKVDGDTPGELKVESVSAANGSQIVIKFNQKVDKATAEDVGNYYQNGAKITTADATPVISEDAKSVTLTFKASQAAKSFTFGVKDVKTEDKKSTVTEFSKTVTFEDTVAPTITKSEFAVTGDLVITFSEPLKAGPAIVRVKGTPVAASVTADGDTKITIPAAALTAAGVTVAGGESAAIYVASVKDLSNNDMAIFNGTVTKVVDNTKPTITSVTQVGQDTLRVVFSEPLGTGDAALVDGEFKFLKGSALNGTASVVTLYAADATGKTYDVKFADAEIYGATPTNTATVTLLLAKDLVKDASGNGIEQFTQTFTFSADKTGPAFVSSKVADDKKSVELTFDEAFKGAAGDVSEAKIVITDANGVRFNAEDATTIGKAGPGNEKVLVVSFTAGGVIPDGVYTIQLQAGAVKDNFDNLSSVASTTVTVGSGSDTTKPVATLDGASTVNKFVVFFGEEVTASALAVANYKLDGAALPAGTTVYFTDTAKNKVAIELPAGSVNFGANPDGSDALLSVSNVADKANNVVNATNLTVKVADNTPAVLQSAQKIGNTLVLTFNEALHATDAADATIAEILTNYDIKVADTSVVAGGGAATATLVAGSNNKVQISFTDITGTGYDATKTVTVTTKASGDLKDANGTAAKADVTVTAN</sequence>
<dbReference type="InterPro" id="IPR014755">
    <property type="entry name" value="Cu-Rt/internalin_Ig-like"/>
</dbReference>